<dbReference type="GO" id="GO:0043015">
    <property type="term" value="F:gamma-tubulin binding"/>
    <property type="evidence" value="ECO:0007669"/>
    <property type="project" value="TreeGrafter"/>
</dbReference>
<proteinExistence type="inferred from homology"/>
<name>A0A9X6NGB5_HYPEX</name>
<dbReference type="GO" id="GO:0003779">
    <property type="term" value="F:actin binding"/>
    <property type="evidence" value="ECO:0007669"/>
    <property type="project" value="UniProtKB-KW"/>
</dbReference>
<dbReference type="GO" id="GO:0005769">
    <property type="term" value="C:early endosome"/>
    <property type="evidence" value="ECO:0007669"/>
    <property type="project" value="InterPro"/>
</dbReference>
<evidence type="ECO:0000259" key="4">
    <source>
        <dbReference type="Pfam" id="PF11945"/>
    </source>
</evidence>
<dbReference type="GO" id="GO:0032456">
    <property type="term" value="P:endocytic recycling"/>
    <property type="evidence" value="ECO:0007669"/>
    <property type="project" value="TreeGrafter"/>
</dbReference>
<protein>
    <submittedName>
        <fullName evidence="5">WAS protein family-like protein 1</fullName>
    </submittedName>
</protein>
<dbReference type="EMBL" id="MTYJ01000282">
    <property type="protein sequence ID" value="OWA52709.1"/>
    <property type="molecule type" value="Genomic_DNA"/>
</dbReference>
<evidence type="ECO:0000256" key="2">
    <source>
        <dbReference type="ARBA" id="ARBA00023203"/>
    </source>
</evidence>
<dbReference type="Proteomes" id="UP000192578">
    <property type="component" value="Unassembled WGS sequence"/>
</dbReference>
<accession>A0A9X6NGB5</accession>
<dbReference type="InterPro" id="IPR021854">
    <property type="entry name" value="WASH1_WAHD"/>
</dbReference>
<keyword evidence="2" id="KW-0009">Actin-binding</keyword>
<feature type="compositionally biased region" description="Basic and acidic residues" evidence="3">
    <location>
        <begin position="389"/>
        <end position="408"/>
    </location>
</feature>
<sequence>MSSPVFKVPLLTATLRPEEAYVQILDSLQHLQKISNDVFNRIDSKVHEQQARLKAVTARISTADAKVEFLRGSKKAIRVFAAATFPAGDKPDEYQAIFAEEYMTPPPANEFFKSDVKIRSRFPRDVKLPQKPEFHPLVANCNPGLHFDEPMHGEGLGDIPASVKSVSSLLLFNTAQNPYSKFISLDPLGGPSRARKLAEAVVQSPSLDAAPASFLGDDQSKKGDDLNYIPGFGAVPEFDLPNMLPDLPGVFEDSAFGDFDADFDISVPTMGPFTFDPPTAAAKAPAASLPVINQPPPTPNLPVISLTGPAPPPPPPPVTFAPPPPPPPPAPPAGGGPPPPPPPPSGGSMPVPPEARAPAAAASSGSDARSSLLESIRAAGGVGKAGLKSVKEKKLEQKKKKQEEKETKAVSGGGDLMDDLRSRLTNLRKGISKGSRGGDEGSSETPPTRAPAAAAGFGSAMDRVSNLIPHSPSTATPSKPIQEDDEDWD</sequence>
<dbReference type="GO" id="GO:0055037">
    <property type="term" value="C:recycling endosome"/>
    <property type="evidence" value="ECO:0007669"/>
    <property type="project" value="TreeGrafter"/>
</dbReference>
<feature type="compositionally biased region" description="Low complexity" evidence="3">
    <location>
        <begin position="445"/>
        <end position="455"/>
    </location>
</feature>
<dbReference type="GO" id="GO:0043014">
    <property type="term" value="F:alpha-tubulin binding"/>
    <property type="evidence" value="ECO:0007669"/>
    <property type="project" value="InterPro"/>
</dbReference>
<evidence type="ECO:0000256" key="3">
    <source>
        <dbReference type="SAM" id="MobiDB-lite"/>
    </source>
</evidence>
<dbReference type="GO" id="GO:0071203">
    <property type="term" value="C:WASH complex"/>
    <property type="evidence" value="ECO:0007669"/>
    <property type="project" value="InterPro"/>
</dbReference>
<dbReference type="GO" id="GO:0005829">
    <property type="term" value="C:cytosol"/>
    <property type="evidence" value="ECO:0007669"/>
    <property type="project" value="GOC"/>
</dbReference>
<dbReference type="GO" id="GO:0042147">
    <property type="term" value="P:retrograde transport, endosome to Golgi"/>
    <property type="evidence" value="ECO:0007669"/>
    <property type="project" value="TreeGrafter"/>
</dbReference>
<dbReference type="Pfam" id="PF11945">
    <property type="entry name" value="WASH_WAHD"/>
    <property type="match status" value="1"/>
</dbReference>
<organism evidence="5 6">
    <name type="scientific">Hypsibius exemplaris</name>
    <name type="common">Freshwater tardigrade</name>
    <dbReference type="NCBI Taxonomy" id="2072580"/>
    <lineage>
        <taxon>Eukaryota</taxon>
        <taxon>Metazoa</taxon>
        <taxon>Ecdysozoa</taxon>
        <taxon>Tardigrada</taxon>
        <taxon>Eutardigrada</taxon>
        <taxon>Parachela</taxon>
        <taxon>Hypsibioidea</taxon>
        <taxon>Hypsibiidae</taxon>
        <taxon>Hypsibius</taxon>
    </lineage>
</organism>
<evidence type="ECO:0000313" key="5">
    <source>
        <dbReference type="EMBL" id="OWA52709.1"/>
    </source>
</evidence>
<evidence type="ECO:0000313" key="6">
    <source>
        <dbReference type="Proteomes" id="UP000192578"/>
    </source>
</evidence>
<feature type="domain" description="WASH1 WAHD" evidence="4">
    <location>
        <begin position="5"/>
        <end position="256"/>
    </location>
</feature>
<feature type="region of interest" description="Disordered" evidence="3">
    <location>
        <begin position="289"/>
        <end position="489"/>
    </location>
</feature>
<evidence type="ECO:0000256" key="1">
    <source>
        <dbReference type="ARBA" id="ARBA00005602"/>
    </source>
</evidence>
<reference evidence="6" key="1">
    <citation type="submission" date="2017-01" db="EMBL/GenBank/DDBJ databases">
        <title>Comparative genomics of anhydrobiosis in the tardigrade Hypsibius dujardini.</title>
        <authorList>
            <person name="Yoshida Y."/>
            <person name="Koutsovoulos G."/>
            <person name="Laetsch D."/>
            <person name="Stevens L."/>
            <person name="Kumar S."/>
            <person name="Horikawa D."/>
            <person name="Ishino K."/>
            <person name="Komine S."/>
            <person name="Tomita M."/>
            <person name="Blaxter M."/>
            <person name="Arakawa K."/>
        </authorList>
    </citation>
    <scope>NUCLEOTIDE SEQUENCE [LARGE SCALE GENOMIC DNA]</scope>
    <source>
        <strain evidence="6">Z151</strain>
    </source>
</reference>
<dbReference type="GO" id="GO:0034314">
    <property type="term" value="P:Arp2/3 complex-mediated actin nucleation"/>
    <property type="evidence" value="ECO:0007669"/>
    <property type="project" value="InterPro"/>
</dbReference>
<dbReference type="OrthoDB" id="307871at2759"/>
<comment type="similarity">
    <text evidence="1">Belongs to the WASH1 family.</text>
</comment>
<dbReference type="AlphaFoldDB" id="A0A9X6NGB5"/>
<comment type="caution">
    <text evidence="5">The sequence shown here is derived from an EMBL/GenBank/DDBJ whole genome shotgun (WGS) entry which is preliminary data.</text>
</comment>
<dbReference type="PANTHER" id="PTHR23331">
    <property type="entry name" value="CXYORF1"/>
    <property type="match status" value="1"/>
</dbReference>
<dbReference type="InterPro" id="IPR028290">
    <property type="entry name" value="WASH1"/>
</dbReference>
<dbReference type="GO" id="GO:0006887">
    <property type="term" value="P:exocytosis"/>
    <property type="evidence" value="ECO:0007669"/>
    <property type="project" value="TreeGrafter"/>
</dbReference>
<keyword evidence="6" id="KW-1185">Reference proteome</keyword>
<feature type="compositionally biased region" description="Pro residues" evidence="3">
    <location>
        <begin position="309"/>
        <end position="355"/>
    </location>
</feature>
<dbReference type="PANTHER" id="PTHR23331:SF4">
    <property type="entry name" value="WAS_WASL-INTERACTING PROTEIN FAMILY MEMBER 3"/>
    <property type="match status" value="1"/>
</dbReference>
<feature type="compositionally biased region" description="Low complexity" evidence="3">
    <location>
        <begin position="356"/>
        <end position="375"/>
    </location>
</feature>
<gene>
    <name evidence="5" type="ORF">BV898_17155</name>
</gene>